<name>A0A1M6AYY9_9FLAO</name>
<protein>
    <submittedName>
        <fullName evidence="1">Uncharacterized protein</fullName>
    </submittedName>
</protein>
<dbReference type="OrthoDB" id="1375010at2"/>
<dbReference type="RefSeq" id="WP_084127060.1">
    <property type="nucleotide sequence ID" value="NZ_FQZI01000001.1"/>
</dbReference>
<dbReference type="EMBL" id="FQZI01000001">
    <property type="protein sequence ID" value="SHI41676.1"/>
    <property type="molecule type" value="Genomic_DNA"/>
</dbReference>
<accession>A0A1M6AYY9</accession>
<gene>
    <name evidence="1" type="ORF">SAMN05444363_0475</name>
</gene>
<dbReference type="Proteomes" id="UP000184488">
    <property type="component" value="Unassembled WGS sequence"/>
</dbReference>
<evidence type="ECO:0000313" key="2">
    <source>
        <dbReference type="Proteomes" id="UP000184488"/>
    </source>
</evidence>
<sequence>MTKEQIIEKVEKNMKTIGWLDYDKKIGIECWDKEEIEDRENKKREIYRVFFKTPDSNIQYNEKGELISLIEGYYCSCYVDAKNYDILYYSRPHGYIEPDGTY</sequence>
<evidence type="ECO:0000313" key="1">
    <source>
        <dbReference type="EMBL" id="SHI41676.1"/>
    </source>
</evidence>
<reference evidence="2" key="1">
    <citation type="submission" date="2016-11" db="EMBL/GenBank/DDBJ databases">
        <authorList>
            <person name="Varghese N."/>
            <person name="Submissions S."/>
        </authorList>
    </citation>
    <scope>NUCLEOTIDE SEQUENCE [LARGE SCALE GENOMIC DNA]</scope>
    <source>
        <strain evidence="2">DSM 18829</strain>
    </source>
</reference>
<keyword evidence="2" id="KW-1185">Reference proteome</keyword>
<proteinExistence type="predicted"/>
<dbReference type="AlphaFoldDB" id="A0A1M6AYY9"/>
<organism evidence="1 2">
    <name type="scientific">Flavobacterium terrae</name>
    <dbReference type="NCBI Taxonomy" id="415425"/>
    <lineage>
        <taxon>Bacteria</taxon>
        <taxon>Pseudomonadati</taxon>
        <taxon>Bacteroidota</taxon>
        <taxon>Flavobacteriia</taxon>
        <taxon>Flavobacteriales</taxon>
        <taxon>Flavobacteriaceae</taxon>
        <taxon>Flavobacterium</taxon>
    </lineage>
</organism>